<feature type="domain" description="SDH C-terminal" evidence="11">
    <location>
        <begin position="242"/>
        <end position="271"/>
    </location>
</feature>
<comment type="pathway">
    <text evidence="1 8">Metabolic intermediate biosynthesis; chorismate biosynthesis; chorismate from D-erythrose 4-phosphate and phosphoenolpyruvate: step 4/7.</text>
</comment>
<evidence type="ECO:0000259" key="10">
    <source>
        <dbReference type="Pfam" id="PF08501"/>
    </source>
</evidence>
<sequence length="278" mass="30873">MKKLYGVIGNPIEHSMSPLMQNDAFMDKGISAYYHPFKILPEFLGTALKGMKALGVSGFNVTIPYKTAVMPFLDKLDPLAEAIGAVNTVVLEEDQWVGYNSDGPGFVRSLKEDWKSEWQNEKTLIIGAGGAAKAIYYSMAKEGMPRIDICNRTLERAASMKASCPFPCESNIMNIEQAEKQLSEYTLIIQTTSIGMDPLINDSPLSLEHMNDNAYAADIIYNPFETKFLREAREKGAEIQNGIGMFIYQGAIAFEKWTGVSPDMDRMRKLVTARLGGK</sequence>
<evidence type="ECO:0000256" key="8">
    <source>
        <dbReference type="HAMAP-Rule" id="MF_00222"/>
    </source>
</evidence>
<feature type="binding site" evidence="8">
    <location>
        <begin position="127"/>
        <end position="131"/>
    </location>
    <ligand>
        <name>NADP(+)</name>
        <dbReference type="ChEBI" id="CHEBI:58349"/>
    </ligand>
</feature>
<comment type="subunit">
    <text evidence="8">Homodimer.</text>
</comment>
<feature type="domain" description="Shikimate dehydrogenase substrate binding N-terminal" evidence="10">
    <location>
        <begin position="7"/>
        <end position="89"/>
    </location>
</feature>
<reference evidence="12 13" key="1">
    <citation type="submission" date="2023-03" db="EMBL/GenBank/DDBJ databases">
        <title>Bacillus Genome Sequencing.</title>
        <authorList>
            <person name="Dunlap C."/>
        </authorList>
    </citation>
    <scope>NUCLEOTIDE SEQUENCE [LARGE SCALE GENOMIC DNA]</scope>
    <source>
        <strain evidence="12 13">B-23453</strain>
    </source>
</reference>
<feature type="binding site" evidence="8">
    <location>
        <begin position="15"/>
        <end position="17"/>
    </location>
    <ligand>
        <name>shikimate</name>
        <dbReference type="ChEBI" id="CHEBI:36208"/>
    </ligand>
</feature>
<keyword evidence="4 8" id="KW-0521">NADP</keyword>
<dbReference type="NCBIfam" id="TIGR00507">
    <property type="entry name" value="aroE"/>
    <property type="match status" value="1"/>
</dbReference>
<evidence type="ECO:0000256" key="3">
    <source>
        <dbReference type="ARBA" id="ARBA00022605"/>
    </source>
</evidence>
<feature type="binding site" evidence="8">
    <location>
        <position position="62"/>
    </location>
    <ligand>
        <name>shikimate</name>
        <dbReference type="ChEBI" id="CHEBI:36208"/>
    </ligand>
</feature>
<feature type="binding site" evidence="8">
    <location>
        <position position="242"/>
    </location>
    <ligand>
        <name>NADP(+)</name>
        <dbReference type="ChEBI" id="CHEBI:58349"/>
    </ligand>
</feature>
<dbReference type="PANTHER" id="PTHR21089:SF1">
    <property type="entry name" value="BIFUNCTIONAL 3-DEHYDROQUINATE DEHYDRATASE_SHIKIMATE DEHYDROGENASE, CHLOROPLASTIC"/>
    <property type="match status" value="1"/>
</dbReference>
<dbReference type="InterPro" id="IPR036291">
    <property type="entry name" value="NAD(P)-bd_dom_sf"/>
</dbReference>
<feature type="domain" description="Quinate/shikimate 5-dehydrogenase/glutamyl-tRNA reductase" evidence="9">
    <location>
        <begin position="115"/>
        <end position="201"/>
    </location>
</feature>
<dbReference type="Pfam" id="PF01488">
    <property type="entry name" value="Shikimate_DH"/>
    <property type="match status" value="1"/>
</dbReference>
<feature type="binding site" evidence="8">
    <location>
        <position position="249"/>
    </location>
    <ligand>
        <name>shikimate</name>
        <dbReference type="ChEBI" id="CHEBI:36208"/>
    </ligand>
</feature>
<comment type="caution">
    <text evidence="12">The sequence shown here is derived from an EMBL/GenBank/DDBJ whole genome shotgun (WGS) entry which is preliminary data.</text>
</comment>
<comment type="catalytic activity">
    <reaction evidence="7 8">
        <text>shikimate + NADP(+) = 3-dehydroshikimate + NADPH + H(+)</text>
        <dbReference type="Rhea" id="RHEA:17737"/>
        <dbReference type="ChEBI" id="CHEBI:15378"/>
        <dbReference type="ChEBI" id="CHEBI:16630"/>
        <dbReference type="ChEBI" id="CHEBI:36208"/>
        <dbReference type="ChEBI" id="CHEBI:57783"/>
        <dbReference type="ChEBI" id="CHEBI:58349"/>
        <dbReference type="EC" id="1.1.1.25"/>
    </reaction>
</comment>
<dbReference type="InterPro" id="IPR011342">
    <property type="entry name" value="Shikimate_DH"/>
</dbReference>
<dbReference type="EMBL" id="JARMAB010000030">
    <property type="protein sequence ID" value="MED1205059.1"/>
    <property type="molecule type" value="Genomic_DNA"/>
</dbReference>
<evidence type="ECO:0000256" key="4">
    <source>
        <dbReference type="ARBA" id="ARBA00022857"/>
    </source>
</evidence>
<dbReference type="Pfam" id="PF08501">
    <property type="entry name" value="Shikimate_dh_N"/>
    <property type="match status" value="1"/>
</dbReference>
<keyword evidence="5 8" id="KW-0560">Oxidoreductase</keyword>
<organism evidence="12 13">
    <name type="scientific">Heyndrickxia acidicola</name>
    <dbReference type="NCBI Taxonomy" id="209389"/>
    <lineage>
        <taxon>Bacteria</taxon>
        <taxon>Bacillati</taxon>
        <taxon>Bacillota</taxon>
        <taxon>Bacilli</taxon>
        <taxon>Bacillales</taxon>
        <taxon>Bacillaceae</taxon>
        <taxon>Heyndrickxia</taxon>
    </lineage>
</organism>
<proteinExistence type="inferred from homology"/>
<feature type="binding site" evidence="8">
    <location>
        <position position="219"/>
    </location>
    <ligand>
        <name>NADP(+)</name>
        <dbReference type="ChEBI" id="CHEBI:58349"/>
    </ligand>
</feature>
<evidence type="ECO:0000256" key="5">
    <source>
        <dbReference type="ARBA" id="ARBA00023002"/>
    </source>
</evidence>
<feature type="active site" description="Proton acceptor" evidence="8">
    <location>
        <position position="66"/>
    </location>
</feature>
<comment type="similarity">
    <text evidence="8">Belongs to the shikimate dehydrogenase family.</text>
</comment>
<dbReference type="RefSeq" id="WP_066262014.1">
    <property type="nucleotide sequence ID" value="NZ_JARMAB010000030.1"/>
</dbReference>
<dbReference type="HAMAP" id="MF_00222">
    <property type="entry name" value="Shikimate_DH_AroE"/>
    <property type="match status" value="1"/>
</dbReference>
<dbReference type="Proteomes" id="UP001341444">
    <property type="component" value="Unassembled WGS sequence"/>
</dbReference>
<keyword evidence="6 8" id="KW-0057">Aromatic amino acid biosynthesis</keyword>
<feature type="binding site" evidence="8">
    <location>
        <position position="102"/>
    </location>
    <ligand>
        <name>shikimate</name>
        <dbReference type="ChEBI" id="CHEBI:36208"/>
    </ligand>
</feature>
<dbReference type="InterPro" id="IPR013708">
    <property type="entry name" value="Shikimate_DH-bd_N"/>
</dbReference>
<dbReference type="InterPro" id="IPR041121">
    <property type="entry name" value="SDH_C"/>
</dbReference>
<accession>A0ABU6MKP6</accession>
<comment type="caution">
    <text evidence="8">Lacks conserved residue(s) required for the propagation of feature annotation.</text>
</comment>
<feature type="binding site" evidence="8">
    <location>
        <begin position="151"/>
        <end position="156"/>
    </location>
    <ligand>
        <name>NADP(+)</name>
        <dbReference type="ChEBI" id="CHEBI:58349"/>
    </ligand>
</feature>
<evidence type="ECO:0000256" key="1">
    <source>
        <dbReference type="ARBA" id="ARBA00004871"/>
    </source>
</evidence>
<dbReference type="NCBIfam" id="NF001319">
    <property type="entry name" value="PRK00258.3-3"/>
    <property type="match status" value="1"/>
</dbReference>
<comment type="function">
    <text evidence="8">Involved in the biosynthesis of the chorismate, which leads to the biosynthesis of aromatic amino acids. Catalyzes the reversible NADPH linked reduction of 3-dehydroshikimate (DHSA) to yield shikimate (SA).</text>
</comment>
<dbReference type="InterPro" id="IPR006151">
    <property type="entry name" value="Shikm_DH/Glu-tRNA_Rdtase"/>
</dbReference>
<dbReference type="Gene3D" id="3.40.50.720">
    <property type="entry name" value="NAD(P)-binding Rossmann-like Domain"/>
    <property type="match status" value="1"/>
</dbReference>
<evidence type="ECO:0000259" key="9">
    <source>
        <dbReference type="Pfam" id="PF01488"/>
    </source>
</evidence>
<keyword evidence="13" id="KW-1185">Reference proteome</keyword>
<feature type="binding site" evidence="8">
    <location>
        <position position="221"/>
    </location>
    <ligand>
        <name>shikimate</name>
        <dbReference type="ChEBI" id="CHEBI:36208"/>
    </ligand>
</feature>
<dbReference type="Gene3D" id="3.40.50.10860">
    <property type="entry name" value="Leucine Dehydrogenase, chain A, domain 1"/>
    <property type="match status" value="1"/>
</dbReference>
<evidence type="ECO:0000313" key="12">
    <source>
        <dbReference type="EMBL" id="MED1205059.1"/>
    </source>
</evidence>
<evidence type="ECO:0000256" key="6">
    <source>
        <dbReference type="ARBA" id="ARBA00023141"/>
    </source>
</evidence>
<dbReference type="EC" id="1.1.1.25" evidence="2 8"/>
<protein>
    <recommendedName>
        <fullName evidence="2 8">Shikimate dehydrogenase (NADP(+))</fullName>
        <shortName evidence="8">SDH</shortName>
        <ecNumber evidence="2 8">1.1.1.25</ecNumber>
    </recommendedName>
</protein>
<gene>
    <name evidence="8 12" type="primary">aroE</name>
    <name evidence="12" type="ORF">P4T90_18590</name>
</gene>
<dbReference type="Pfam" id="PF18317">
    <property type="entry name" value="SDH_C"/>
    <property type="match status" value="1"/>
</dbReference>
<name>A0ABU6MKP6_9BACI</name>
<dbReference type="InterPro" id="IPR046346">
    <property type="entry name" value="Aminoacid_DH-like_N_sf"/>
</dbReference>
<evidence type="ECO:0000313" key="13">
    <source>
        <dbReference type="Proteomes" id="UP001341444"/>
    </source>
</evidence>
<evidence type="ECO:0000256" key="2">
    <source>
        <dbReference type="ARBA" id="ARBA00012962"/>
    </source>
</evidence>
<dbReference type="GO" id="GO:0004764">
    <property type="term" value="F:shikimate 3-dehydrogenase (NADP+) activity"/>
    <property type="evidence" value="ECO:0007669"/>
    <property type="project" value="UniProtKB-EC"/>
</dbReference>
<dbReference type="SUPFAM" id="SSF53223">
    <property type="entry name" value="Aminoacid dehydrogenase-like, N-terminal domain"/>
    <property type="match status" value="1"/>
</dbReference>
<evidence type="ECO:0000256" key="7">
    <source>
        <dbReference type="ARBA" id="ARBA00049442"/>
    </source>
</evidence>
<feature type="binding site" evidence="8">
    <location>
        <position position="87"/>
    </location>
    <ligand>
        <name>shikimate</name>
        <dbReference type="ChEBI" id="CHEBI:36208"/>
    </ligand>
</feature>
<dbReference type="InterPro" id="IPR022893">
    <property type="entry name" value="Shikimate_DH_fam"/>
</dbReference>
<dbReference type="CDD" id="cd01065">
    <property type="entry name" value="NAD_bind_Shikimate_DH"/>
    <property type="match status" value="1"/>
</dbReference>
<keyword evidence="3 8" id="KW-0028">Amino-acid biosynthesis</keyword>
<dbReference type="PANTHER" id="PTHR21089">
    <property type="entry name" value="SHIKIMATE DEHYDROGENASE"/>
    <property type="match status" value="1"/>
</dbReference>
<evidence type="ECO:0000259" key="11">
    <source>
        <dbReference type="Pfam" id="PF18317"/>
    </source>
</evidence>
<dbReference type="SUPFAM" id="SSF51735">
    <property type="entry name" value="NAD(P)-binding Rossmann-fold domains"/>
    <property type="match status" value="1"/>
</dbReference>